<comment type="cofactor">
    <cofactor evidence="12">
        <name>Zn(2+)</name>
        <dbReference type="ChEBI" id="CHEBI:29105"/>
    </cofactor>
    <text evidence="12">Binds 2 zinc ions per subunit.</text>
</comment>
<dbReference type="GO" id="GO:0006302">
    <property type="term" value="P:double-strand break repair"/>
    <property type="evidence" value="ECO:0007669"/>
    <property type="project" value="InterPro"/>
</dbReference>
<dbReference type="GO" id="GO:0006310">
    <property type="term" value="P:DNA recombination"/>
    <property type="evidence" value="ECO:0007669"/>
    <property type="project" value="InterPro"/>
</dbReference>
<accession>A0A1F4T8A0</accession>
<dbReference type="InterPro" id="IPR011545">
    <property type="entry name" value="DEAD/DEAH_box_helicase_dom"/>
</dbReference>
<feature type="binding site" evidence="12">
    <location>
        <position position="382"/>
    </location>
    <ligand>
        <name>Zn(2+)</name>
        <dbReference type="ChEBI" id="CHEBI:29105"/>
        <label>2</label>
    </ligand>
</feature>
<dbReference type="HAMAP" id="MF_00983">
    <property type="entry name" value="PriA"/>
    <property type="match status" value="1"/>
</dbReference>
<dbReference type="GO" id="GO:1990077">
    <property type="term" value="C:primosome complex"/>
    <property type="evidence" value="ECO:0007669"/>
    <property type="project" value="UniProtKB-UniRule"/>
</dbReference>
<feature type="binding site" evidence="12">
    <location>
        <position position="413"/>
    </location>
    <ligand>
        <name>Zn(2+)</name>
        <dbReference type="ChEBI" id="CHEBI:29105"/>
        <label>1</label>
    </ligand>
</feature>
<organism evidence="15 16">
    <name type="scientific">candidate division WOR-1 bacterium RIFOXYC12_FULL_54_18</name>
    <dbReference type="NCBI Taxonomy" id="1802584"/>
    <lineage>
        <taxon>Bacteria</taxon>
        <taxon>Bacillati</taxon>
        <taxon>Saganbacteria</taxon>
    </lineage>
</organism>
<comment type="subunit">
    <text evidence="12">Component of the replication restart primosome.</text>
</comment>
<evidence type="ECO:0000313" key="16">
    <source>
        <dbReference type="Proteomes" id="UP000178602"/>
    </source>
</evidence>
<dbReference type="GO" id="GO:0008270">
    <property type="term" value="F:zinc ion binding"/>
    <property type="evidence" value="ECO:0007669"/>
    <property type="project" value="UniProtKB-UniRule"/>
</dbReference>
<dbReference type="SMART" id="SM00487">
    <property type="entry name" value="DEXDc"/>
    <property type="match status" value="1"/>
</dbReference>
<comment type="catalytic activity">
    <reaction evidence="11 12">
        <text>ATP + H2O = ADP + phosphate + H(+)</text>
        <dbReference type="Rhea" id="RHEA:13065"/>
        <dbReference type="ChEBI" id="CHEBI:15377"/>
        <dbReference type="ChEBI" id="CHEBI:15378"/>
        <dbReference type="ChEBI" id="CHEBI:30616"/>
        <dbReference type="ChEBI" id="CHEBI:43474"/>
        <dbReference type="ChEBI" id="CHEBI:456216"/>
        <dbReference type="EC" id="5.6.2.4"/>
    </reaction>
</comment>
<keyword evidence="4 12" id="KW-0547">Nucleotide-binding</keyword>
<keyword evidence="6 12" id="KW-0347">Helicase</keyword>
<dbReference type="GO" id="GO:0016887">
    <property type="term" value="F:ATP hydrolysis activity"/>
    <property type="evidence" value="ECO:0007669"/>
    <property type="project" value="RHEA"/>
</dbReference>
<feature type="compositionally biased region" description="Basic and acidic residues" evidence="13">
    <location>
        <begin position="105"/>
        <end position="126"/>
    </location>
</feature>
<dbReference type="InterPro" id="IPR014001">
    <property type="entry name" value="Helicase_ATP-bd"/>
</dbReference>
<comment type="similarity">
    <text evidence="12">Belongs to the helicase family. PriA subfamily.</text>
</comment>
<dbReference type="Pfam" id="PF00270">
    <property type="entry name" value="DEAD"/>
    <property type="match status" value="1"/>
</dbReference>
<evidence type="ECO:0000256" key="3">
    <source>
        <dbReference type="ARBA" id="ARBA00022723"/>
    </source>
</evidence>
<dbReference type="Pfam" id="PF18074">
    <property type="entry name" value="PriA_C"/>
    <property type="match status" value="1"/>
</dbReference>
<dbReference type="GO" id="GO:0006270">
    <property type="term" value="P:DNA replication initiation"/>
    <property type="evidence" value="ECO:0007669"/>
    <property type="project" value="TreeGrafter"/>
</dbReference>
<evidence type="ECO:0000313" key="15">
    <source>
        <dbReference type="EMBL" id="OGC28303.1"/>
    </source>
</evidence>
<evidence type="ECO:0000256" key="6">
    <source>
        <dbReference type="ARBA" id="ARBA00022806"/>
    </source>
</evidence>
<dbReference type="Pfam" id="PF00271">
    <property type="entry name" value="Helicase_C"/>
    <property type="match status" value="1"/>
</dbReference>
<keyword evidence="3 12" id="KW-0479">Metal-binding</keyword>
<evidence type="ECO:0000256" key="12">
    <source>
        <dbReference type="HAMAP-Rule" id="MF_00983"/>
    </source>
</evidence>
<evidence type="ECO:0000256" key="8">
    <source>
        <dbReference type="ARBA" id="ARBA00022840"/>
    </source>
</evidence>
<dbReference type="InterPro" id="IPR027417">
    <property type="entry name" value="P-loop_NTPase"/>
</dbReference>
<feature type="domain" description="Helicase ATP-binding" evidence="14">
    <location>
        <begin position="149"/>
        <end position="315"/>
    </location>
</feature>
<dbReference type="Pfam" id="PF17764">
    <property type="entry name" value="PriA_3primeBD"/>
    <property type="match status" value="1"/>
</dbReference>
<dbReference type="InterPro" id="IPR041222">
    <property type="entry name" value="PriA_3primeBD"/>
</dbReference>
<keyword evidence="2 12" id="KW-0235">DNA replication</keyword>
<dbReference type="GO" id="GO:0005524">
    <property type="term" value="F:ATP binding"/>
    <property type="evidence" value="ECO:0007669"/>
    <property type="project" value="UniProtKB-UniRule"/>
</dbReference>
<evidence type="ECO:0000256" key="4">
    <source>
        <dbReference type="ARBA" id="ARBA00022741"/>
    </source>
</evidence>
<dbReference type="GO" id="GO:0006269">
    <property type="term" value="P:DNA replication, synthesis of primer"/>
    <property type="evidence" value="ECO:0007669"/>
    <property type="project" value="UniProtKB-KW"/>
</dbReference>
<dbReference type="GO" id="GO:0003677">
    <property type="term" value="F:DNA binding"/>
    <property type="evidence" value="ECO:0007669"/>
    <property type="project" value="UniProtKB-UniRule"/>
</dbReference>
<dbReference type="AlphaFoldDB" id="A0A1F4T8A0"/>
<keyword evidence="9 12" id="KW-0238">DNA-binding</keyword>
<dbReference type="Gene3D" id="3.40.1440.60">
    <property type="entry name" value="PriA, 3(prime) DNA-binding domain"/>
    <property type="match status" value="1"/>
</dbReference>
<dbReference type="InterPro" id="IPR040498">
    <property type="entry name" value="PriA_CRR"/>
</dbReference>
<evidence type="ECO:0000256" key="11">
    <source>
        <dbReference type="ARBA" id="ARBA00048988"/>
    </source>
</evidence>
<dbReference type="PROSITE" id="PS51192">
    <property type="entry name" value="HELICASE_ATP_BIND_1"/>
    <property type="match status" value="1"/>
</dbReference>
<dbReference type="SMART" id="SM00490">
    <property type="entry name" value="HELICc"/>
    <property type="match status" value="1"/>
</dbReference>
<protein>
    <recommendedName>
        <fullName evidence="12">Replication restart protein PriA</fullName>
    </recommendedName>
    <alternativeName>
        <fullName evidence="12">ATP-dependent DNA helicase PriA</fullName>
        <ecNumber evidence="12">5.6.2.4</ecNumber>
    </alternativeName>
    <alternativeName>
        <fullName evidence="12">DNA 3'-5' helicase PriA</fullName>
    </alternativeName>
</protein>
<reference evidence="15 16" key="1">
    <citation type="journal article" date="2016" name="Nat. Commun.">
        <title>Thousands of microbial genomes shed light on interconnected biogeochemical processes in an aquifer system.</title>
        <authorList>
            <person name="Anantharaman K."/>
            <person name="Brown C.T."/>
            <person name="Hug L.A."/>
            <person name="Sharon I."/>
            <person name="Castelle C.J."/>
            <person name="Probst A.J."/>
            <person name="Thomas B.C."/>
            <person name="Singh A."/>
            <person name="Wilkins M.J."/>
            <person name="Karaoz U."/>
            <person name="Brodie E.L."/>
            <person name="Williams K.H."/>
            <person name="Hubbard S.S."/>
            <person name="Banfield J.F."/>
        </authorList>
    </citation>
    <scope>NUCLEOTIDE SEQUENCE [LARGE SCALE GENOMIC DNA]</scope>
</reference>
<dbReference type="Pfam" id="PF18319">
    <property type="entry name" value="Zn_ribbon_PriA"/>
    <property type="match status" value="1"/>
</dbReference>
<proteinExistence type="inferred from homology"/>
<keyword evidence="10 12" id="KW-0413">Isomerase</keyword>
<dbReference type="Proteomes" id="UP000178602">
    <property type="component" value="Unassembled WGS sequence"/>
</dbReference>
<dbReference type="CDD" id="cd18804">
    <property type="entry name" value="SF2_C_priA"/>
    <property type="match status" value="1"/>
</dbReference>
<dbReference type="CDD" id="cd17929">
    <property type="entry name" value="DEXHc_priA"/>
    <property type="match status" value="1"/>
</dbReference>
<dbReference type="InterPro" id="IPR042115">
    <property type="entry name" value="PriA_3primeBD_sf"/>
</dbReference>
<evidence type="ECO:0000256" key="13">
    <source>
        <dbReference type="SAM" id="MobiDB-lite"/>
    </source>
</evidence>
<dbReference type="InterPro" id="IPR001650">
    <property type="entry name" value="Helicase_C-like"/>
</dbReference>
<keyword evidence="7 12" id="KW-0862">Zinc</keyword>
<dbReference type="EC" id="5.6.2.4" evidence="12"/>
<evidence type="ECO:0000256" key="5">
    <source>
        <dbReference type="ARBA" id="ARBA00022801"/>
    </source>
</evidence>
<keyword evidence="1 12" id="KW-0639">Primosome</keyword>
<dbReference type="SUPFAM" id="SSF52540">
    <property type="entry name" value="P-loop containing nucleoside triphosphate hydrolases"/>
    <property type="match status" value="1"/>
</dbReference>
<keyword evidence="5 12" id="KW-0378">Hydrolase</keyword>
<sequence>MYAEVILSKAADRIDKIYHYAIPGPIIDKIKIGQAVAIPFGKRSETGYVVGFVEKADVERTKEIDSIACEKPLFNENQVKLANWLAEYYSAFRLSALRLVMPPGKKDVKSLKSKPRGEKAEPKAKAEGASSGPDLTADQAGAVEKITRSIQETDGGRFLLFGVTGSGKTEVYMKSVEQALSQGKSSIVMVPEIALTPQLVQRFKARFGDGIALVHSDLTGAKRRREWERIAEGEARIILGARSAIFAPAVNLGLIVIDEEYERSYKQDNAPRYHVRETAEYLAALTGATIVLGSATPSVETYYQAELGSLVKLTLPNRIDARPLPPVEVVDMRRERSGLLSQKLRDELFKTLKRGEQAILFINRRGYFTYVQCRDCGFPLHCPHCSISLTYHSSEKKLLCNRCGYSAPPPTACPQCNSRLLGYFGTGTQRIENEVADVFPAARILRYDRDSVSKRGSHEAFFSIFAEGKADVLIGTQMVAKGLDVARVTLVGVVSADTALNLPDFRSAEYTFQLLTQVAGRAGRHNLPGKVIVQSHLPDHYSIQAAARQDYELFFSQEIVHRQELGYPPFSRLISLLFSGVESSLVIKAAEEFGRRLMSVKREGVLGPAPAVIAKLHGEWRYRILLKGELDELRRLVRSVPIDFDQAKVRLTIDVDPLNLL</sequence>
<evidence type="ECO:0000256" key="10">
    <source>
        <dbReference type="ARBA" id="ARBA00023235"/>
    </source>
</evidence>
<dbReference type="FunFam" id="3.40.50.300:FF:000489">
    <property type="entry name" value="Primosome assembly protein PriA"/>
    <property type="match status" value="1"/>
</dbReference>
<evidence type="ECO:0000256" key="9">
    <source>
        <dbReference type="ARBA" id="ARBA00023125"/>
    </source>
</evidence>
<gene>
    <name evidence="12" type="primary">priA</name>
    <name evidence="15" type="ORF">A3K49_04905</name>
</gene>
<comment type="function">
    <text evidence="12">Initiates the restart of stalled replication forks, which reloads the replicative helicase on sites other than the origin of replication. Recognizes and binds to abandoned replication forks and remodels them to uncover a helicase loading site. Promotes assembly of the primosome at these replication forks.</text>
</comment>
<feature type="binding site" evidence="12">
    <location>
        <position position="373"/>
    </location>
    <ligand>
        <name>Zn(2+)</name>
        <dbReference type="ChEBI" id="CHEBI:29105"/>
        <label>1</label>
    </ligand>
</feature>
<comment type="caution">
    <text evidence="15">The sequence shown here is derived from an EMBL/GenBank/DDBJ whole genome shotgun (WGS) entry which is preliminary data.</text>
</comment>
<comment type="catalytic activity">
    <reaction evidence="12">
        <text>Couples ATP hydrolysis with the unwinding of duplex DNA by translocating in the 3'-5' direction.</text>
        <dbReference type="EC" id="5.6.2.4"/>
    </reaction>
</comment>
<dbReference type="InterPro" id="IPR005259">
    <property type="entry name" value="PriA"/>
</dbReference>
<feature type="region of interest" description="Disordered" evidence="13">
    <location>
        <begin position="105"/>
        <end position="138"/>
    </location>
</feature>
<dbReference type="Gene3D" id="3.40.50.300">
    <property type="entry name" value="P-loop containing nucleotide triphosphate hydrolases"/>
    <property type="match status" value="2"/>
</dbReference>
<evidence type="ECO:0000256" key="7">
    <source>
        <dbReference type="ARBA" id="ARBA00022833"/>
    </source>
</evidence>
<name>A0A1F4T8A0_UNCSA</name>
<dbReference type="EMBL" id="MEUG01000001">
    <property type="protein sequence ID" value="OGC28303.1"/>
    <property type="molecule type" value="Genomic_DNA"/>
</dbReference>
<feature type="binding site" evidence="12">
    <location>
        <position position="403"/>
    </location>
    <ligand>
        <name>Zn(2+)</name>
        <dbReference type="ChEBI" id="CHEBI:29105"/>
        <label>2</label>
    </ligand>
</feature>
<dbReference type="GO" id="GO:0043138">
    <property type="term" value="F:3'-5' DNA helicase activity"/>
    <property type="evidence" value="ECO:0007669"/>
    <property type="project" value="UniProtKB-EC"/>
</dbReference>
<keyword evidence="8 12" id="KW-0067">ATP-binding</keyword>
<feature type="binding site" evidence="12">
    <location>
        <position position="385"/>
    </location>
    <ligand>
        <name>Zn(2+)</name>
        <dbReference type="ChEBI" id="CHEBI:29105"/>
        <label>2</label>
    </ligand>
</feature>
<dbReference type="InterPro" id="IPR041236">
    <property type="entry name" value="PriA_C"/>
</dbReference>
<dbReference type="PANTHER" id="PTHR30580">
    <property type="entry name" value="PRIMOSOMAL PROTEIN N"/>
    <property type="match status" value="1"/>
</dbReference>
<feature type="binding site" evidence="12">
    <location>
        <position position="376"/>
    </location>
    <ligand>
        <name>Zn(2+)</name>
        <dbReference type="ChEBI" id="CHEBI:29105"/>
        <label>1</label>
    </ligand>
</feature>
<evidence type="ECO:0000259" key="14">
    <source>
        <dbReference type="PROSITE" id="PS51192"/>
    </source>
</evidence>
<feature type="binding site" evidence="12">
    <location>
        <position position="416"/>
    </location>
    <ligand>
        <name>Zn(2+)</name>
        <dbReference type="ChEBI" id="CHEBI:29105"/>
        <label>1</label>
    </ligand>
</feature>
<feature type="binding site" evidence="12">
    <location>
        <position position="400"/>
    </location>
    <ligand>
        <name>Zn(2+)</name>
        <dbReference type="ChEBI" id="CHEBI:29105"/>
        <label>2</label>
    </ligand>
</feature>
<dbReference type="PANTHER" id="PTHR30580:SF0">
    <property type="entry name" value="PRIMOSOMAL PROTEIN N"/>
    <property type="match status" value="1"/>
</dbReference>
<evidence type="ECO:0000256" key="2">
    <source>
        <dbReference type="ARBA" id="ARBA00022705"/>
    </source>
</evidence>
<dbReference type="NCBIfam" id="TIGR00595">
    <property type="entry name" value="priA"/>
    <property type="match status" value="1"/>
</dbReference>
<evidence type="ECO:0000256" key="1">
    <source>
        <dbReference type="ARBA" id="ARBA00022515"/>
    </source>
</evidence>